<reference evidence="5" key="1">
    <citation type="journal article" date="2019" name="Int. J. Syst. Evol. Microbiol.">
        <title>The Global Catalogue of Microorganisms (GCM) 10K type strain sequencing project: providing services to taxonomists for standard genome sequencing and annotation.</title>
        <authorList>
            <consortium name="The Broad Institute Genomics Platform"/>
            <consortium name="The Broad Institute Genome Sequencing Center for Infectious Disease"/>
            <person name="Wu L."/>
            <person name="Ma J."/>
        </authorList>
    </citation>
    <scope>NUCLEOTIDE SEQUENCE [LARGE SCALE GENOMIC DNA]</scope>
    <source>
        <strain evidence="5">JCM 17021</strain>
    </source>
</reference>
<accession>A0ABP7KMD0</accession>
<name>A0ABP7KMD0_9MICO</name>
<dbReference type="Pfam" id="PF02720">
    <property type="entry name" value="DUF222"/>
    <property type="match status" value="1"/>
</dbReference>
<dbReference type="RefSeq" id="WP_345066532.1">
    <property type="nucleotide sequence ID" value="NZ_BAABCN010000006.1"/>
</dbReference>
<feature type="domain" description="HNH nuclease" evidence="3">
    <location>
        <begin position="411"/>
        <end position="463"/>
    </location>
</feature>
<dbReference type="Proteomes" id="UP001501803">
    <property type="component" value="Unassembled WGS sequence"/>
</dbReference>
<comment type="caution">
    <text evidence="4">The sequence shown here is derived from an EMBL/GenBank/DDBJ whole genome shotgun (WGS) entry which is preliminary data.</text>
</comment>
<dbReference type="Pfam" id="PF01844">
    <property type="entry name" value="HNH"/>
    <property type="match status" value="1"/>
</dbReference>
<feature type="compositionally biased region" description="Gly residues" evidence="2">
    <location>
        <begin position="311"/>
        <end position="325"/>
    </location>
</feature>
<feature type="region of interest" description="Disordered" evidence="2">
    <location>
        <begin position="311"/>
        <end position="339"/>
    </location>
</feature>
<feature type="region of interest" description="Disordered" evidence="2">
    <location>
        <begin position="501"/>
        <end position="572"/>
    </location>
</feature>
<evidence type="ECO:0000256" key="2">
    <source>
        <dbReference type="SAM" id="MobiDB-lite"/>
    </source>
</evidence>
<proteinExistence type="inferred from homology"/>
<feature type="compositionally biased region" description="Polar residues" evidence="2">
    <location>
        <begin position="517"/>
        <end position="538"/>
    </location>
</feature>
<gene>
    <name evidence="4" type="ORF">GCM10022381_22990</name>
</gene>
<dbReference type="EMBL" id="BAABCN010000006">
    <property type="protein sequence ID" value="GAA3880121.1"/>
    <property type="molecule type" value="Genomic_DNA"/>
</dbReference>
<organism evidence="4 5">
    <name type="scientific">Leifsonia kafniensis</name>
    <dbReference type="NCBI Taxonomy" id="475957"/>
    <lineage>
        <taxon>Bacteria</taxon>
        <taxon>Bacillati</taxon>
        <taxon>Actinomycetota</taxon>
        <taxon>Actinomycetes</taxon>
        <taxon>Micrococcales</taxon>
        <taxon>Microbacteriaceae</taxon>
        <taxon>Leifsonia</taxon>
    </lineage>
</organism>
<dbReference type="SMART" id="SM00507">
    <property type="entry name" value="HNHc"/>
    <property type="match status" value="1"/>
</dbReference>
<comment type="similarity">
    <text evidence="1">Belongs to the Rv1128c/1148c/1588c/1702c/1945/3466 family.</text>
</comment>
<evidence type="ECO:0000313" key="5">
    <source>
        <dbReference type="Proteomes" id="UP001501803"/>
    </source>
</evidence>
<protein>
    <recommendedName>
        <fullName evidence="3">HNH nuclease domain-containing protein</fullName>
    </recommendedName>
</protein>
<dbReference type="InterPro" id="IPR003615">
    <property type="entry name" value="HNH_nuc"/>
</dbReference>
<evidence type="ECO:0000256" key="1">
    <source>
        <dbReference type="ARBA" id="ARBA00023450"/>
    </source>
</evidence>
<sequence>MDQLELLQDTRVPDEDDFGVCGDFDPMEFCLGMSLADFPGFVDGPLPDDPEDGPRLVEGYTARLNQYLDVAVDDQKLTAMRAGHWARAIDAARMWSRVSDEYVLYNPTQSDSQRAEWAHLIFVREVSARFNMPTPTASHLIDESQTLVHELPATLAALENGSISYRHAQVIMDQARTLPPEVRAAFEQALLPDALRLPAPQLRRKAIALRERMHPDSITARKRAALAERRLAFEAAPDGMAWLNLFGPAADVLAAFNRVDAAARRRQGPTEPRTLTQLRADVAVELLHDGELFEPGEITAELHSILDDVAGGSGATSGTGAGATGSGTQRTKSRRRKARRGIRPTVIVTVPVFTLMGLSDEPATLDGYGPIDPDTARELCAKAPSFLRLMVNPETGVPLSLGREHYTVPKDLRMWLQTRDGTCRGVNCGQPAATAEIDHTLAFAHGGPTDANNLACLCTACHRLKHASTWNPIGRGNGVIDWTSPTGRVYTTWPALDLPGTSLPNAGLPNTKPLEPTVSSTDQPDTTLPSSDFSSAESSKIAPPDTDSRRTKPSNAEQPTESLPREPEPPPF</sequence>
<dbReference type="Gene3D" id="1.10.30.50">
    <property type="match status" value="1"/>
</dbReference>
<dbReference type="CDD" id="cd00085">
    <property type="entry name" value="HNHc"/>
    <property type="match status" value="1"/>
</dbReference>
<keyword evidence="5" id="KW-1185">Reference proteome</keyword>
<evidence type="ECO:0000259" key="3">
    <source>
        <dbReference type="SMART" id="SM00507"/>
    </source>
</evidence>
<evidence type="ECO:0000313" key="4">
    <source>
        <dbReference type="EMBL" id="GAA3880121.1"/>
    </source>
</evidence>
<dbReference type="InterPro" id="IPR003870">
    <property type="entry name" value="DUF222"/>
</dbReference>
<feature type="compositionally biased region" description="Basic and acidic residues" evidence="2">
    <location>
        <begin position="563"/>
        <end position="572"/>
    </location>
</feature>
<dbReference type="InterPro" id="IPR002711">
    <property type="entry name" value="HNH"/>
</dbReference>